<gene>
    <name evidence="1" type="ORF">ACOLOM_LOCUS12410</name>
</gene>
<keyword evidence="2" id="KW-1185">Reference proteome</keyword>
<accession>A0ACA9QB87</accession>
<organism evidence="1 2">
    <name type="scientific">Acaulospora colombiana</name>
    <dbReference type="NCBI Taxonomy" id="27376"/>
    <lineage>
        <taxon>Eukaryota</taxon>
        <taxon>Fungi</taxon>
        <taxon>Fungi incertae sedis</taxon>
        <taxon>Mucoromycota</taxon>
        <taxon>Glomeromycotina</taxon>
        <taxon>Glomeromycetes</taxon>
        <taxon>Diversisporales</taxon>
        <taxon>Acaulosporaceae</taxon>
        <taxon>Acaulospora</taxon>
    </lineage>
</organism>
<dbReference type="EMBL" id="CAJVPT010050127">
    <property type="protein sequence ID" value="CAG8745383.1"/>
    <property type="molecule type" value="Genomic_DNA"/>
</dbReference>
<sequence length="340" mass="38490">HERNETLATLKYASLTRNIKNLPKRNVKNTNVGSSRRDSLTRETASSSARRNSVTRGAGTGNDRKSSTPANGHSRKKSVDPKQSNNHDEPGWYDMKNLQSMVIRLRAENNALRVALVTVENRTSVSGRTPGRSTPTLTSSGRNTPTKPRRPMSPLATFSTPKNSLSHQNQEHLEEIEHQYLQLRQSYAELSLKYGQTSAELALYQDNRELASAYPVTPLGTLLSGSHDGERNFTSVAEPIIREYEKSIALLEEKLVITQAELDHSEQMLKEHVEALEEAERTHEHNLNTAASLQKYIVELETKLEKRESEAMTREVRNEHPEKFISETVRLLEQRLQESE</sequence>
<feature type="non-terminal residue" evidence="1">
    <location>
        <position position="1"/>
    </location>
</feature>
<name>A0ACA9QB87_9GLOM</name>
<reference evidence="1" key="1">
    <citation type="submission" date="2021-06" db="EMBL/GenBank/DDBJ databases">
        <authorList>
            <person name="Kallberg Y."/>
            <person name="Tangrot J."/>
            <person name="Rosling A."/>
        </authorList>
    </citation>
    <scope>NUCLEOTIDE SEQUENCE</scope>
    <source>
        <strain evidence="1">CL356</strain>
    </source>
</reference>
<dbReference type="Proteomes" id="UP000789525">
    <property type="component" value="Unassembled WGS sequence"/>
</dbReference>
<proteinExistence type="predicted"/>
<evidence type="ECO:0000313" key="1">
    <source>
        <dbReference type="EMBL" id="CAG8745383.1"/>
    </source>
</evidence>
<evidence type="ECO:0000313" key="2">
    <source>
        <dbReference type="Proteomes" id="UP000789525"/>
    </source>
</evidence>
<protein>
    <submittedName>
        <fullName evidence="1">7186_t:CDS:1</fullName>
    </submittedName>
</protein>
<feature type="non-terminal residue" evidence="1">
    <location>
        <position position="340"/>
    </location>
</feature>
<comment type="caution">
    <text evidence="1">The sequence shown here is derived from an EMBL/GenBank/DDBJ whole genome shotgun (WGS) entry which is preliminary data.</text>
</comment>